<evidence type="ECO:0000256" key="1">
    <source>
        <dbReference type="SAM" id="Phobius"/>
    </source>
</evidence>
<dbReference type="RefSeq" id="WP_146959045.1">
    <property type="nucleotide sequence ID" value="NZ_CP042467.1"/>
</dbReference>
<protein>
    <submittedName>
        <fullName evidence="2">Uncharacterized protein</fullName>
    </submittedName>
</protein>
<dbReference type="Proteomes" id="UP000321595">
    <property type="component" value="Chromosome"/>
</dbReference>
<organism evidence="2 3">
    <name type="scientific">Microvenator marinus</name>
    <dbReference type="NCBI Taxonomy" id="2600177"/>
    <lineage>
        <taxon>Bacteria</taxon>
        <taxon>Deltaproteobacteria</taxon>
        <taxon>Bradymonadales</taxon>
        <taxon>Microvenatoraceae</taxon>
        <taxon>Microvenator</taxon>
    </lineage>
</organism>
<accession>A0A5B8XNX7</accession>
<gene>
    <name evidence="2" type="ORF">FRD01_08935</name>
</gene>
<evidence type="ECO:0000313" key="2">
    <source>
        <dbReference type="EMBL" id="QED27360.1"/>
    </source>
</evidence>
<dbReference type="EMBL" id="CP042467">
    <property type="protein sequence ID" value="QED27360.1"/>
    <property type="molecule type" value="Genomic_DNA"/>
</dbReference>
<keyword evidence="1" id="KW-0812">Transmembrane</keyword>
<dbReference type="AlphaFoldDB" id="A0A5B8XNX7"/>
<reference evidence="2 3" key="1">
    <citation type="submission" date="2019-08" db="EMBL/GenBank/DDBJ databases">
        <authorList>
            <person name="Liang Q."/>
        </authorList>
    </citation>
    <scope>NUCLEOTIDE SEQUENCE [LARGE SCALE GENOMIC DNA]</scope>
    <source>
        <strain evidence="2 3">V1718</strain>
    </source>
</reference>
<evidence type="ECO:0000313" key="3">
    <source>
        <dbReference type="Proteomes" id="UP000321595"/>
    </source>
</evidence>
<proteinExistence type="predicted"/>
<keyword evidence="1" id="KW-0472">Membrane</keyword>
<keyword evidence="1" id="KW-1133">Transmembrane helix</keyword>
<name>A0A5B8XNX7_9DELT</name>
<sequence length="129" mass="14632">MNLLSSEFAILSALMGALLLLIVLVRVLGDFKRIRSLRASGELSEFFALLREIKRRDGELEMLQRLELFLVLRQLEQVVLTRTDSGDEHIANQTCELLKGLPTTRLSLYELEGVIQQLEEAHLSKTAQP</sequence>
<dbReference type="KEGG" id="bbae:FRD01_08935"/>
<keyword evidence="3" id="KW-1185">Reference proteome</keyword>
<feature type="transmembrane region" description="Helical" evidence="1">
    <location>
        <begin position="6"/>
        <end position="28"/>
    </location>
</feature>